<feature type="compositionally biased region" description="Low complexity" evidence="1">
    <location>
        <begin position="1"/>
        <end position="10"/>
    </location>
</feature>
<dbReference type="EMBL" id="MCGR01000035">
    <property type="protein sequence ID" value="ORY76265.1"/>
    <property type="molecule type" value="Genomic_DNA"/>
</dbReference>
<reference evidence="2 3" key="1">
    <citation type="submission" date="2016-07" db="EMBL/GenBank/DDBJ databases">
        <title>Pervasive Adenine N6-methylation of Active Genes in Fungi.</title>
        <authorList>
            <consortium name="DOE Joint Genome Institute"/>
            <person name="Mondo S.J."/>
            <person name="Dannebaum R.O."/>
            <person name="Kuo R.C."/>
            <person name="Labutti K."/>
            <person name="Haridas S."/>
            <person name="Kuo A."/>
            <person name="Salamov A."/>
            <person name="Ahrendt S.R."/>
            <person name="Lipzen A."/>
            <person name="Sullivan W."/>
            <person name="Andreopoulos W.B."/>
            <person name="Clum A."/>
            <person name="Lindquist E."/>
            <person name="Daum C."/>
            <person name="Ramamoorthy G.K."/>
            <person name="Gryganskyi A."/>
            <person name="Culley D."/>
            <person name="Magnuson J.K."/>
            <person name="James T.Y."/>
            <person name="O'Malley M.A."/>
            <person name="Stajich J.E."/>
            <person name="Spatafora J.W."/>
            <person name="Visel A."/>
            <person name="Grigoriev I.V."/>
        </authorList>
    </citation>
    <scope>NUCLEOTIDE SEQUENCE [LARGE SCALE GENOMIC DNA]</scope>
    <source>
        <strain evidence="2 3">62-1032</strain>
    </source>
</reference>
<keyword evidence="3" id="KW-1185">Reference proteome</keyword>
<dbReference type="AlphaFoldDB" id="A0A1Y2EZV4"/>
<organism evidence="2 3">
    <name type="scientific">Leucosporidium creatinivorum</name>
    <dbReference type="NCBI Taxonomy" id="106004"/>
    <lineage>
        <taxon>Eukaryota</taxon>
        <taxon>Fungi</taxon>
        <taxon>Dikarya</taxon>
        <taxon>Basidiomycota</taxon>
        <taxon>Pucciniomycotina</taxon>
        <taxon>Microbotryomycetes</taxon>
        <taxon>Leucosporidiales</taxon>
        <taxon>Leucosporidium</taxon>
    </lineage>
</organism>
<dbReference type="Proteomes" id="UP000193467">
    <property type="component" value="Unassembled WGS sequence"/>
</dbReference>
<feature type="compositionally biased region" description="Basic and acidic residues" evidence="1">
    <location>
        <begin position="15"/>
        <end position="26"/>
    </location>
</feature>
<gene>
    <name evidence="2" type="ORF">BCR35DRAFT_332888</name>
</gene>
<accession>A0A1Y2EZV4</accession>
<dbReference type="InParanoid" id="A0A1Y2EZV4"/>
<name>A0A1Y2EZV4_9BASI</name>
<evidence type="ECO:0000313" key="3">
    <source>
        <dbReference type="Proteomes" id="UP000193467"/>
    </source>
</evidence>
<feature type="region of interest" description="Disordered" evidence="1">
    <location>
        <begin position="1"/>
        <end position="55"/>
    </location>
</feature>
<evidence type="ECO:0000313" key="2">
    <source>
        <dbReference type="EMBL" id="ORY76265.1"/>
    </source>
</evidence>
<feature type="compositionally biased region" description="Polar residues" evidence="1">
    <location>
        <begin position="29"/>
        <end position="38"/>
    </location>
</feature>
<comment type="caution">
    <text evidence="2">The sequence shown here is derived from an EMBL/GenBank/DDBJ whole genome shotgun (WGS) entry which is preliminary data.</text>
</comment>
<protein>
    <submittedName>
        <fullName evidence="2">Uncharacterized protein</fullName>
    </submittedName>
</protein>
<sequence>MASAPASPFKKQSKKGKEKEAQKPDSLRQGFSQATSGYNPPMPGPSASASNVEAGLRKQVETLTAELATYKTRASQADALMHQNRALSTELARVKKSLRKEQKKVVKVGEVANKALDDCEKAMEVQAKEIVEGAHAEISKLSAEAKAAPK</sequence>
<proteinExistence type="predicted"/>
<evidence type="ECO:0000256" key="1">
    <source>
        <dbReference type="SAM" id="MobiDB-lite"/>
    </source>
</evidence>